<feature type="region of interest" description="Disordered" evidence="1">
    <location>
        <begin position="102"/>
        <end position="140"/>
    </location>
</feature>
<dbReference type="AlphaFoldDB" id="A0A4R6RHC8"/>
<reference evidence="2 3" key="1">
    <citation type="submission" date="2019-03" db="EMBL/GenBank/DDBJ databases">
        <title>Genomic Encyclopedia of Type Strains, Phase IV (KMG-IV): sequencing the most valuable type-strain genomes for metagenomic binning, comparative biology and taxonomic classification.</title>
        <authorList>
            <person name="Goeker M."/>
        </authorList>
    </citation>
    <scope>NUCLEOTIDE SEQUENCE [LARGE SCALE GENOMIC DNA]</scope>
    <source>
        <strain evidence="2 3">DSM 11901</strain>
    </source>
</reference>
<dbReference type="EMBL" id="SNXW01000002">
    <property type="protein sequence ID" value="TDP85839.1"/>
    <property type="molecule type" value="Genomic_DNA"/>
</dbReference>
<dbReference type="Proteomes" id="UP000294593">
    <property type="component" value="Unassembled WGS sequence"/>
</dbReference>
<comment type="caution">
    <text evidence="2">The sequence shown here is derived from an EMBL/GenBank/DDBJ whole genome shotgun (WGS) entry which is preliminary data.</text>
</comment>
<feature type="compositionally biased region" description="Basic residues" evidence="1">
    <location>
        <begin position="119"/>
        <end position="140"/>
    </location>
</feature>
<evidence type="ECO:0000256" key="1">
    <source>
        <dbReference type="SAM" id="MobiDB-lite"/>
    </source>
</evidence>
<feature type="compositionally biased region" description="Low complexity" evidence="1">
    <location>
        <begin position="104"/>
        <end position="118"/>
    </location>
</feature>
<keyword evidence="3" id="KW-1185">Reference proteome</keyword>
<name>A0A4R6RHC8_9BURK</name>
<sequence>MHNPAIVALAVLRMKKTDLVKNLEKKIKGKMQAAGVPGRFAEGAAQLPDRREQRKLDQAAGLVPFAVKLHGDLVKQLQALAEAGDGNLNALVDELLRAGLSTQPASAEAAPKPVAAKKAPAKKAPAKKAPAKKAAAKAAR</sequence>
<proteinExistence type="predicted"/>
<organism evidence="2 3">
    <name type="scientific">Aquabacterium commune</name>
    <dbReference type="NCBI Taxonomy" id="70586"/>
    <lineage>
        <taxon>Bacteria</taxon>
        <taxon>Pseudomonadati</taxon>
        <taxon>Pseudomonadota</taxon>
        <taxon>Betaproteobacteria</taxon>
        <taxon>Burkholderiales</taxon>
        <taxon>Aquabacterium</taxon>
    </lineage>
</organism>
<gene>
    <name evidence="2" type="ORF">EV672_102189</name>
</gene>
<evidence type="ECO:0000313" key="2">
    <source>
        <dbReference type="EMBL" id="TDP85839.1"/>
    </source>
</evidence>
<protein>
    <submittedName>
        <fullName evidence="2">Uncharacterized protein</fullName>
    </submittedName>
</protein>
<evidence type="ECO:0000313" key="3">
    <source>
        <dbReference type="Proteomes" id="UP000294593"/>
    </source>
</evidence>
<accession>A0A4R6RHC8</accession>